<reference evidence="2 3" key="1">
    <citation type="submission" date="2016-05" db="EMBL/GenBank/DDBJ databases">
        <title>Comparative analysis of secretome profiles of manganese(II)-oxidizing ascomycete fungi.</title>
        <authorList>
            <consortium name="DOE Joint Genome Institute"/>
            <person name="Zeiner C.A."/>
            <person name="Purvine S.O."/>
            <person name="Zink E.M."/>
            <person name="Wu S."/>
            <person name="Pasa-Tolic L."/>
            <person name="Chaput D.L."/>
            <person name="Haridas S."/>
            <person name="Grigoriev I.V."/>
            <person name="Santelli C.M."/>
            <person name="Hansel C.M."/>
        </authorList>
    </citation>
    <scope>NUCLEOTIDE SEQUENCE [LARGE SCALE GENOMIC DNA]</scope>
    <source>
        <strain evidence="2 3">AP3s5-JAC2a</strain>
    </source>
</reference>
<proteinExistence type="predicted"/>
<feature type="compositionally biased region" description="Low complexity" evidence="1">
    <location>
        <begin position="13"/>
        <end position="33"/>
    </location>
</feature>
<dbReference type="AlphaFoldDB" id="A0A177CY64"/>
<keyword evidence="3" id="KW-1185">Reference proteome</keyword>
<protein>
    <submittedName>
        <fullName evidence="2">Uncharacterized protein</fullName>
    </submittedName>
</protein>
<sequence>MLAWRSRRGTQGRAALPIAAPSASRRSAASAWPDTLPDATRNTSTHLSARCQLAPRDGLLRSVIPLAQANHASPRRVTSTACEAAPDPASKVIFPAHALARARGLKNTQETPLSSGPGMCGRFRGPDSGLVQYEARDSASWVPQTAPTDRAECVPCGTLAVGSVLLACWQRTPVARFSFTDVIASVPGHADPGRDWRRDSVPACTNYSSLRIVAMVRIVEAACLSFKTGP</sequence>
<dbReference type="GeneID" id="28763386"/>
<organism evidence="2 3">
    <name type="scientific">Paraphaeosphaeria sporulosa</name>
    <dbReference type="NCBI Taxonomy" id="1460663"/>
    <lineage>
        <taxon>Eukaryota</taxon>
        <taxon>Fungi</taxon>
        <taxon>Dikarya</taxon>
        <taxon>Ascomycota</taxon>
        <taxon>Pezizomycotina</taxon>
        <taxon>Dothideomycetes</taxon>
        <taxon>Pleosporomycetidae</taxon>
        <taxon>Pleosporales</taxon>
        <taxon>Massarineae</taxon>
        <taxon>Didymosphaeriaceae</taxon>
        <taxon>Paraphaeosphaeria</taxon>
    </lineage>
</organism>
<dbReference type="EMBL" id="KV441548">
    <property type="protein sequence ID" value="OAG12514.1"/>
    <property type="molecule type" value="Genomic_DNA"/>
</dbReference>
<evidence type="ECO:0000256" key="1">
    <source>
        <dbReference type="SAM" id="MobiDB-lite"/>
    </source>
</evidence>
<dbReference type="RefSeq" id="XP_018042879.1">
    <property type="nucleotide sequence ID" value="XM_018179900.1"/>
</dbReference>
<accession>A0A177CY64</accession>
<feature type="compositionally biased region" description="Basic residues" evidence="1">
    <location>
        <begin position="1"/>
        <end position="10"/>
    </location>
</feature>
<evidence type="ECO:0000313" key="3">
    <source>
        <dbReference type="Proteomes" id="UP000077069"/>
    </source>
</evidence>
<feature type="region of interest" description="Disordered" evidence="1">
    <location>
        <begin position="1"/>
        <end position="45"/>
    </location>
</feature>
<dbReference type="Proteomes" id="UP000077069">
    <property type="component" value="Unassembled WGS sequence"/>
</dbReference>
<gene>
    <name evidence="2" type="ORF">CC84DRAFT_1171225</name>
</gene>
<name>A0A177CY64_9PLEO</name>
<evidence type="ECO:0000313" key="2">
    <source>
        <dbReference type="EMBL" id="OAG12514.1"/>
    </source>
</evidence>
<dbReference type="InParanoid" id="A0A177CY64"/>